<dbReference type="NCBIfam" id="TIGR03534">
    <property type="entry name" value="RF_mod_PrmC"/>
    <property type="match status" value="1"/>
</dbReference>
<evidence type="ECO:0000313" key="8">
    <source>
        <dbReference type="EMBL" id="EAR60103.1"/>
    </source>
</evidence>
<dbReference type="OrthoDB" id="9800643at2"/>
<dbReference type="AlphaFoldDB" id="A0A7U8GRC6"/>
<accession>A0A7U8GRC6</accession>
<dbReference type="PANTHER" id="PTHR18895:SF74">
    <property type="entry name" value="MTRF1L RELEASE FACTOR GLUTAMINE METHYLTRANSFERASE"/>
    <property type="match status" value="1"/>
</dbReference>
<dbReference type="SUPFAM" id="SSF53335">
    <property type="entry name" value="S-adenosyl-L-methionine-dependent methyltransferases"/>
    <property type="match status" value="1"/>
</dbReference>
<feature type="binding site" evidence="5">
    <location>
        <position position="140"/>
    </location>
    <ligand>
        <name>S-adenosyl-L-methionine</name>
        <dbReference type="ChEBI" id="CHEBI:59789"/>
    </ligand>
</feature>
<dbReference type="Pfam" id="PF17827">
    <property type="entry name" value="PrmC_N"/>
    <property type="match status" value="1"/>
</dbReference>
<evidence type="ECO:0000259" key="7">
    <source>
        <dbReference type="Pfam" id="PF17827"/>
    </source>
</evidence>
<dbReference type="GO" id="GO:0032259">
    <property type="term" value="P:methylation"/>
    <property type="evidence" value="ECO:0007669"/>
    <property type="project" value="UniProtKB-KW"/>
</dbReference>
<dbReference type="InterPro" id="IPR004556">
    <property type="entry name" value="HemK-like"/>
</dbReference>
<keyword evidence="1 5" id="KW-0489">Methyltransferase</keyword>
<reference evidence="8 9" key="1">
    <citation type="submission" date="2006-02" db="EMBL/GenBank/DDBJ databases">
        <authorList>
            <person name="Pinhassi J."/>
            <person name="Pedros-Alio C."/>
            <person name="Ferriera S."/>
            <person name="Johnson J."/>
            <person name="Kravitz S."/>
            <person name="Halpern A."/>
            <person name="Remington K."/>
            <person name="Beeson K."/>
            <person name="Tran B."/>
            <person name="Rogers Y.-H."/>
            <person name="Friedman R."/>
            <person name="Venter J.C."/>
        </authorList>
    </citation>
    <scope>NUCLEOTIDE SEQUENCE [LARGE SCALE GENOMIC DNA]</scope>
    <source>
        <strain evidence="8 9">MED92</strain>
    </source>
</reference>
<evidence type="ECO:0000313" key="9">
    <source>
        <dbReference type="Proteomes" id="UP000002171"/>
    </source>
</evidence>
<proteinExistence type="inferred from homology"/>
<dbReference type="InterPro" id="IPR050320">
    <property type="entry name" value="N5-glutamine_MTase"/>
</dbReference>
<evidence type="ECO:0000259" key="6">
    <source>
        <dbReference type="Pfam" id="PF05175"/>
    </source>
</evidence>
<comment type="catalytic activity">
    <reaction evidence="4 5">
        <text>L-glutaminyl-[peptide chain release factor] + S-adenosyl-L-methionine = N(5)-methyl-L-glutaminyl-[peptide chain release factor] + S-adenosyl-L-homocysteine + H(+)</text>
        <dbReference type="Rhea" id="RHEA:42896"/>
        <dbReference type="Rhea" id="RHEA-COMP:10271"/>
        <dbReference type="Rhea" id="RHEA-COMP:10272"/>
        <dbReference type="ChEBI" id="CHEBI:15378"/>
        <dbReference type="ChEBI" id="CHEBI:30011"/>
        <dbReference type="ChEBI" id="CHEBI:57856"/>
        <dbReference type="ChEBI" id="CHEBI:59789"/>
        <dbReference type="ChEBI" id="CHEBI:61891"/>
        <dbReference type="EC" id="2.1.1.297"/>
    </reaction>
</comment>
<dbReference type="Pfam" id="PF05175">
    <property type="entry name" value="MTS"/>
    <property type="match status" value="1"/>
</dbReference>
<dbReference type="GO" id="GO:0003676">
    <property type="term" value="F:nucleic acid binding"/>
    <property type="evidence" value="ECO:0007669"/>
    <property type="project" value="InterPro"/>
</dbReference>
<dbReference type="Proteomes" id="UP000002171">
    <property type="component" value="Unassembled WGS sequence"/>
</dbReference>
<dbReference type="InterPro" id="IPR040758">
    <property type="entry name" value="PrmC_N"/>
</dbReference>
<feature type="binding site" evidence="5">
    <location>
        <position position="182"/>
    </location>
    <ligand>
        <name>S-adenosyl-L-methionine</name>
        <dbReference type="ChEBI" id="CHEBI:59789"/>
    </ligand>
</feature>
<dbReference type="HAMAP" id="MF_02126">
    <property type="entry name" value="RF_methyltr_PrmC"/>
    <property type="match status" value="1"/>
</dbReference>
<dbReference type="FunFam" id="3.40.50.150:FF:000053">
    <property type="entry name" value="Release factor glutamine methyltransferase"/>
    <property type="match status" value="1"/>
</dbReference>
<dbReference type="CDD" id="cd02440">
    <property type="entry name" value="AdoMet_MTases"/>
    <property type="match status" value="1"/>
</dbReference>
<dbReference type="InterPro" id="IPR007848">
    <property type="entry name" value="Small_mtfrase_dom"/>
</dbReference>
<evidence type="ECO:0000256" key="1">
    <source>
        <dbReference type="ARBA" id="ARBA00022603"/>
    </source>
</evidence>
<evidence type="ECO:0000256" key="4">
    <source>
        <dbReference type="ARBA" id="ARBA00048391"/>
    </source>
</evidence>
<dbReference type="InterPro" id="IPR002052">
    <property type="entry name" value="DNA_methylase_N6_adenine_CS"/>
</dbReference>
<dbReference type="GO" id="GO:0102559">
    <property type="term" value="F:peptide chain release factor N(5)-glutamine methyltransferase activity"/>
    <property type="evidence" value="ECO:0007669"/>
    <property type="project" value="UniProtKB-EC"/>
</dbReference>
<keyword evidence="3 5" id="KW-0949">S-adenosyl-L-methionine</keyword>
<dbReference type="Gene3D" id="1.10.8.10">
    <property type="entry name" value="DNA helicase RuvA subunit, C-terminal domain"/>
    <property type="match status" value="1"/>
</dbReference>
<dbReference type="EMBL" id="AAOW01000024">
    <property type="protein sequence ID" value="EAR60103.1"/>
    <property type="molecule type" value="Genomic_DNA"/>
</dbReference>
<dbReference type="InterPro" id="IPR029063">
    <property type="entry name" value="SAM-dependent_MTases_sf"/>
</dbReference>
<feature type="domain" description="Release factor glutamine methyltransferase N-terminal" evidence="7">
    <location>
        <begin position="9"/>
        <end position="73"/>
    </location>
</feature>
<feature type="binding site" evidence="5">
    <location>
        <position position="168"/>
    </location>
    <ligand>
        <name>S-adenosyl-L-methionine</name>
        <dbReference type="ChEBI" id="CHEBI:59789"/>
    </ligand>
</feature>
<dbReference type="RefSeq" id="WP_007021110.1">
    <property type="nucleotide sequence ID" value="NZ_CH724125.1"/>
</dbReference>
<feature type="domain" description="Methyltransferase small" evidence="6">
    <location>
        <begin position="105"/>
        <end position="188"/>
    </location>
</feature>
<gene>
    <name evidence="5" type="primary">prmC</name>
    <name evidence="8" type="ORF">MED92_17227</name>
</gene>
<dbReference type="NCBIfam" id="TIGR00536">
    <property type="entry name" value="hemK_fam"/>
    <property type="match status" value="1"/>
</dbReference>
<feature type="binding site" evidence="5">
    <location>
        <begin position="182"/>
        <end position="185"/>
    </location>
    <ligand>
        <name>substrate</name>
    </ligand>
</feature>
<name>A0A7U8GRC6_NEPCE</name>
<evidence type="ECO:0000256" key="5">
    <source>
        <dbReference type="HAMAP-Rule" id="MF_02126"/>
    </source>
</evidence>
<comment type="function">
    <text evidence="5">Methylates the class 1 translation termination release factors RF1/PrfA and RF2/PrfB on the glutamine residue of the universally conserved GGQ motif.</text>
</comment>
<dbReference type="InterPro" id="IPR019874">
    <property type="entry name" value="RF_methyltr_PrmC"/>
</dbReference>
<feature type="binding site" evidence="5">
    <location>
        <begin position="117"/>
        <end position="121"/>
    </location>
    <ligand>
        <name>S-adenosyl-L-methionine</name>
        <dbReference type="ChEBI" id="CHEBI:59789"/>
    </ligand>
</feature>
<organism evidence="8 9">
    <name type="scientific">Neptuniibacter caesariensis</name>
    <dbReference type="NCBI Taxonomy" id="207954"/>
    <lineage>
        <taxon>Bacteria</taxon>
        <taxon>Pseudomonadati</taxon>
        <taxon>Pseudomonadota</taxon>
        <taxon>Gammaproteobacteria</taxon>
        <taxon>Oceanospirillales</taxon>
        <taxon>Oceanospirillaceae</taxon>
        <taxon>Neptuniibacter</taxon>
    </lineage>
</organism>
<dbReference type="Gene3D" id="3.40.50.150">
    <property type="entry name" value="Vaccinia Virus protein VP39"/>
    <property type="match status" value="1"/>
</dbReference>
<comment type="caution">
    <text evidence="8">The sequence shown here is derived from an EMBL/GenBank/DDBJ whole genome shotgun (WGS) entry which is preliminary data.</text>
</comment>
<evidence type="ECO:0000256" key="3">
    <source>
        <dbReference type="ARBA" id="ARBA00022691"/>
    </source>
</evidence>
<protein>
    <recommendedName>
        <fullName evidence="5">Release factor glutamine methyltransferase</fullName>
        <shortName evidence="5">RF MTase</shortName>
        <ecNumber evidence="5">2.1.1.297</ecNumber>
    </recommendedName>
    <alternativeName>
        <fullName evidence="5">N5-glutamine methyltransferase PrmC</fullName>
    </alternativeName>
    <alternativeName>
        <fullName evidence="5">Protein-(glutamine-N5) MTase PrmC</fullName>
    </alternativeName>
    <alternativeName>
        <fullName evidence="5">Protein-glutamine N-methyltransferase PrmC</fullName>
    </alternativeName>
</protein>
<sequence>MQIKQALQLSEKLAAISDSPQLDMQYLLCHVLDKPESYLFTWPERELQPGEQESLEQLLQRRLKGEPVAHIIGKRGFWSFELEVSPHTLIPRPDTEVLVEKALELCSLPAARVVDLGTGTGAVALALAKENPGWEVFASDYVKEAAELAERNRQRLHITNMQVLQGSWYEPHSGRFDMIVSNPPYIDPEDPHLDQGDVRFEPLSALTAENQGMADIELIAKQGRNFLNKNGVLAFEHGFDQGPICRNLLQTLGYLEVGTQRDYGQNERVTYGVWPHDGYAEES</sequence>
<dbReference type="EC" id="2.1.1.297" evidence="5"/>
<comment type="similarity">
    <text evidence="5">Belongs to the protein N5-glutamine methyltransferase family. PrmC subfamily.</text>
</comment>
<keyword evidence="9" id="KW-1185">Reference proteome</keyword>
<dbReference type="PANTHER" id="PTHR18895">
    <property type="entry name" value="HEMK METHYLTRANSFERASE"/>
    <property type="match status" value="1"/>
</dbReference>
<evidence type="ECO:0000256" key="2">
    <source>
        <dbReference type="ARBA" id="ARBA00022679"/>
    </source>
</evidence>
<dbReference type="PROSITE" id="PS00092">
    <property type="entry name" value="N6_MTASE"/>
    <property type="match status" value="1"/>
</dbReference>
<keyword evidence="2 5" id="KW-0808">Transferase</keyword>